<evidence type="ECO:0000313" key="3">
    <source>
        <dbReference type="Proteomes" id="UP000184514"/>
    </source>
</evidence>
<keyword evidence="3" id="KW-1185">Reference proteome</keyword>
<dbReference type="Pfam" id="PF08885">
    <property type="entry name" value="GSCFA"/>
    <property type="match status" value="1"/>
</dbReference>
<evidence type="ECO:0000259" key="1">
    <source>
        <dbReference type="Pfam" id="PF08885"/>
    </source>
</evidence>
<reference evidence="2 3" key="1">
    <citation type="submission" date="2016-10" db="EMBL/GenBank/DDBJ databases">
        <title>Genome sequence of Planktotalea frisia SH6-1.</title>
        <authorList>
            <person name="Poehlein A."/>
            <person name="Bakenhus I."/>
            <person name="Voget S."/>
            <person name="Brinkhoff T."/>
            <person name="Simon M."/>
        </authorList>
    </citation>
    <scope>NUCLEOTIDE SEQUENCE [LARGE SCALE GENOMIC DNA]</scope>
    <source>
        <strain evidence="2 3">SH6-1</strain>
    </source>
</reference>
<organism evidence="2 3">
    <name type="scientific">Planktotalea frisia</name>
    <dbReference type="NCBI Taxonomy" id="696762"/>
    <lineage>
        <taxon>Bacteria</taxon>
        <taxon>Pseudomonadati</taxon>
        <taxon>Pseudomonadota</taxon>
        <taxon>Alphaproteobacteria</taxon>
        <taxon>Rhodobacterales</taxon>
        <taxon>Paracoccaceae</taxon>
        <taxon>Planktotalea</taxon>
    </lineage>
</organism>
<protein>
    <submittedName>
        <fullName evidence="2">GSCFA family protein</fullName>
    </submittedName>
</protein>
<comment type="caution">
    <text evidence="2">The sequence shown here is derived from an EMBL/GenBank/DDBJ whole genome shotgun (WGS) entry which is preliminary data.</text>
</comment>
<dbReference type="AlphaFoldDB" id="A0A1L9P053"/>
<dbReference type="Proteomes" id="UP000184514">
    <property type="component" value="Unassembled WGS sequence"/>
</dbReference>
<dbReference type="RefSeq" id="WP_111445707.1">
    <property type="nucleotide sequence ID" value="NZ_MLCB01000076.1"/>
</dbReference>
<feature type="domain" description="GSCFA" evidence="1">
    <location>
        <begin position="79"/>
        <end position="316"/>
    </location>
</feature>
<dbReference type="SUPFAM" id="SSF52266">
    <property type="entry name" value="SGNH hydrolase"/>
    <property type="match status" value="1"/>
</dbReference>
<gene>
    <name evidence="2" type="ORF">PFRI_08670</name>
</gene>
<dbReference type="STRING" id="696762.PFRI_08670"/>
<sequence length="324" mass="37098">MKKKPTKDFAVDEGAKESPSLIYYQMAGKKRRAHGTWYRGESTNFHPMRDSLAEPDAVAKYVGAGWFPKDAFIDKNSYITAFGSCFAQEVTKYLKQNGYRVFGDDLNLEANIIRSGEGIVNSAAMLQQFQWAFELKRFGDDIWHLEDGEEASSSEEARMNIRRIFDKTDVFVFTLGLSEVWYDKEDGEVFWRAVPNRLFDEKRHGFKVMSVEENRSNLIELFKIIRKFRPEATVIFTLSPVPLAATFRPVSCITANSVSKASLRVAIDEVMREFATDANLFYFPSYEIVTSYLDDAMGVDLRHPRPETVDLIMQAFQNAFLIDG</sequence>
<accession>A0A1L9P053</accession>
<dbReference type="EMBL" id="MLCB01000076">
    <property type="protein sequence ID" value="OJI94898.1"/>
    <property type="molecule type" value="Genomic_DNA"/>
</dbReference>
<evidence type="ECO:0000313" key="2">
    <source>
        <dbReference type="EMBL" id="OJI94898.1"/>
    </source>
</evidence>
<proteinExistence type="predicted"/>
<name>A0A1L9P053_9RHOB</name>
<dbReference type="InterPro" id="IPR014982">
    <property type="entry name" value="GSCFA"/>
</dbReference>
<dbReference type="OrthoDB" id="369216at2"/>